<sequence length="170" mass="18018">MLLPALLASVLTTVAAPALAAPAAPTADEPTLLTYTQRQGTVTLHNIGDTEAKLPGAPASFRSYARSQMRATWQDYLGGRPACKGVPHITVRGLRTDGFAYGDVSERPRPGCQDGGGYVAIWAVRKGAWKQVIGTQDVPTCARLEKLDIPSDIGVTQCAEGADVVDYVHD</sequence>
<dbReference type="RefSeq" id="WP_160880049.1">
    <property type="nucleotide sequence ID" value="NZ_WUEK01000018.1"/>
</dbReference>
<proteinExistence type="predicted"/>
<evidence type="ECO:0008006" key="4">
    <source>
        <dbReference type="Google" id="ProtNLM"/>
    </source>
</evidence>
<protein>
    <recommendedName>
        <fullName evidence="4">Secreted protein</fullName>
    </recommendedName>
</protein>
<keyword evidence="1" id="KW-0732">Signal</keyword>
<dbReference type="EMBL" id="WUEK01000018">
    <property type="protein sequence ID" value="MXG92107.1"/>
    <property type="molecule type" value="Genomic_DNA"/>
</dbReference>
<accession>A0A6L7F4D3</accession>
<dbReference type="Proteomes" id="UP000473325">
    <property type="component" value="Unassembled WGS sequence"/>
</dbReference>
<evidence type="ECO:0000313" key="2">
    <source>
        <dbReference type="EMBL" id="MXG92107.1"/>
    </source>
</evidence>
<reference evidence="2 3" key="1">
    <citation type="submission" date="2019-12" db="EMBL/GenBank/DDBJ databases">
        <authorList>
            <person name="Kun Z."/>
        </authorList>
    </citation>
    <scope>NUCLEOTIDE SEQUENCE [LARGE SCALE GENOMIC DNA]</scope>
    <source>
        <strain evidence="2 3">YIM 123512</strain>
    </source>
</reference>
<keyword evidence="3" id="KW-1185">Reference proteome</keyword>
<name>A0A6L7F4D3_9ACTN</name>
<organism evidence="2 3">
    <name type="scientific">Nocardioides flavescens</name>
    <dbReference type="NCBI Taxonomy" id="2691959"/>
    <lineage>
        <taxon>Bacteria</taxon>
        <taxon>Bacillati</taxon>
        <taxon>Actinomycetota</taxon>
        <taxon>Actinomycetes</taxon>
        <taxon>Propionibacteriales</taxon>
        <taxon>Nocardioidaceae</taxon>
        <taxon>Nocardioides</taxon>
    </lineage>
</organism>
<dbReference type="AlphaFoldDB" id="A0A6L7F4D3"/>
<evidence type="ECO:0000256" key="1">
    <source>
        <dbReference type="SAM" id="SignalP"/>
    </source>
</evidence>
<comment type="caution">
    <text evidence="2">The sequence shown here is derived from an EMBL/GenBank/DDBJ whole genome shotgun (WGS) entry which is preliminary data.</text>
</comment>
<feature type="signal peptide" evidence="1">
    <location>
        <begin position="1"/>
        <end position="20"/>
    </location>
</feature>
<evidence type="ECO:0000313" key="3">
    <source>
        <dbReference type="Proteomes" id="UP000473325"/>
    </source>
</evidence>
<gene>
    <name evidence="2" type="ORF">GRQ65_21415</name>
</gene>
<feature type="chain" id="PRO_5027080583" description="Secreted protein" evidence="1">
    <location>
        <begin position="21"/>
        <end position="170"/>
    </location>
</feature>